<reference evidence="1" key="1">
    <citation type="submission" date="2018-02" db="EMBL/GenBank/DDBJ databases">
        <title>The genomes of Aspergillus section Nigri reveals drivers in fungal speciation.</title>
        <authorList>
            <consortium name="DOE Joint Genome Institute"/>
            <person name="Vesth T.C."/>
            <person name="Nybo J."/>
            <person name="Theobald S."/>
            <person name="Brandl J."/>
            <person name="Frisvad J.C."/>
            <person name="Nielsen K.F."/>
            <person name="Lyhne E.K."/>
            <person name="Kogle M.E."/>
            <person name="Kuo A."/>
            <person name="Riley R."/>
            <person name="Clum A."/>
            <person name="Nolan M."/>
            <person name="Lipzen A."/>
            <person name="Salamov A."/>
            <person name="Henrissat B."/>
            <person name="Wiebenga A."/>
            <person name="De vries R.P."/>
            <person name="Grigoriev I.V."/>
            <person name="Mortensen U.H."/>
            <person name="Andersen M.R."/>
            <person name="Baker S.E."/>
        </authorList>
    </citation>
    <scope>NUCLEOTIDE SEQUENCE</scope>
    <source>
        <strain evidence="1">CBS 121060</strain>
    </source>
</reference>
<accession>A0ACD1H4E9</accession>
<dbReference type="Proteomes" id="UP000249661">
    <property type="component" value="Unassembled WGS sequence"/>
</dbReference>
<organism evidence="1 2">
    <name type="scientific">Aspergillus aculeatinus CBS 121060</name>
    <dbReference type="NCBI Taxonomy" id="1448322"/>
    <lineage>
        <taxon>Eukaryota</taxon>
        <taxon>Fungi</taxon>
        <taxon>Dikarya</taxon>
        <taxon>Ascomycota</taxon>
        <taxon>Pezizomycotina</taxon>
        <taxon>Eurotiomycetes</taxon>
        <taxon>Eurotiomycetidae</taxon>
        <taxon>Eurotiales</taxon>
        <taxon>Aspergillaceae</taxon>
        <taxon>Aspergillus</taxon>
        <taxon>Aspergillus subgen. Circumdati</taxon>
    </lineage>
</organism>
<sequence length="313" mass="36651">MSTMRNAVQRRNHKERGQLQGREKWGILEKHKDYSLRAKDYNAKKAKLKRLQEKVRDRNPDEFNFGMLSSHTARQGRHGTGVRDSAAARGLSHDAIKLLKTQDAGYLRTQGERIRRQLGRLEEEVQVQQGIKVALGEKEEKKERKTKEKKGGDDEFNGFDNDMDFDFDLGDEDDEEEDDMISGGKSRKVVFAEDRDEQKDMKRERLLRLEEEEDDSESDEDDDSFGQRKKQQQKKSQKQVEAERQALVEARRARKMKKRATEARDNKIKALQKQYKEITAAARELDWQRGRMDNVVGGTNKNGVKWKIRERKR</sequence>
<keyword evidence="2" id="KW-1185">Reference proteome</keyword>
<gene>
    <name evidence="1" type="ORF">BO66DRAFT_421456</name>
</gene>
<protein>
    <submittedName>
        <fullName evidence="1">Uncharacterized protein</fullName>
    </submittedName>
</protein>
<name>A0ACD1H4E9_9EURO</name>
<proteinExistence type="predicted"/>
<dbReference type="EMBL" id="KZ824965">
    <property type="protein sequence ID" value="RAH68658.1"/>
    <property type="molecule type" value="Genomic_DNA"/>
</dbReference>
<evidence type="ECO:0000313" key="2">
    <source>
        <dbReference type="Proteomes" id="UP000249661"/>
    </source>
</evidence>
<evidence type="ECO:0000313" key="1">
    <source>
        <dbReference type="EMBL" id="RAH68658.1"/>
    </source>
</evidence>